<proteinExistence type="predicted"/>
<feature type="region of interest" description="Disordered" evidence="1">
    <location>
        <begin position="136"/>
        <end position="165"/>
    </location>
</feature>
<dbReference type="InParanoid" id="A0A0H2RQY3"/>
<dbReference type="OrthoDB" id="2590620at2759"/>
<feature type="compositionally biased region" description="Gly residues" evidence="1">
    <location>
        <begin position="75"/>
        <end position="85"/>
    </location>
</feature>
<feature type="compositionally biased region" description="Gly residues" evidence="1">
    <location>
        <begin position="249"/>
        <end position="271"/>
    </location>
</feature>
<accession>A0A0H2RQY3</accession>
<keyword evidence="3" id="KW-1185">Reference proteome</keyword>
<evidence type="ECO:0008006" key="4">
    <source>
        <dbReference type="Google" id="ProtNLM"/>
    </source>
</evidence>
<feature type="region of interest" description="Disordered" evidence="1">
    <location>
        <begin position="1"/>
        <end position="111"/>
    </location>
</feature>
<reference evidence="2 3" key="1">
    <citation type="submission" date="2015-04" db="EMBL/GenBank/DDBJ databases">
        <title>Complete genome sequence of Schizopora paradoxa KUC8140, a cosmopolitan wood degrader in East Asia.</title>
        <authorList>
            <consortium name="DOE Joint Genome Institute"/>
            <person name="Min B."/>
            <person name="Park H."/>
            <person name="Jang Y."/>
            <person name="Kim J.-J."/>
            <person name="Kim K.H."/>
            <person name="Pangilinan J."/>
            <person name="Lipzen A."/>
            <person name="Riley R."/>
            <person name="Grigoriev I.V."/>
            <person name="Spatafora J.W."/>
            <person name="Choi I.-G."/>
        </authorList>
    </citation>
    <scope>NUCLEOTIDE SEQUENCE [LARGE SCALE GENOMIC DNA]</scope>
    <source>
        <strain evidence="2 3">KUC8140</strain>
    </source>
</reference>
<dbReference type="Proteomes" id="UP000053477">
    <property type="component" value="Unassembled WGS sequence"/>
</dbReference>
<dbReference type="EMBL" id="KQ085944">
    <property type="protein sequence ID" value="KLO14385.1"/>
    <property type="molecule type" value="Genomic_DNA"/>
</dbReference>
<evidence type="ECO:0000313" key="3">
    <source>
        <dbReference type="Proteomes" id="UP000053477"/>
    </source>
</evidence>
<sequence>MPLFKKNQNNTTNDQNFADTQGRGGFNDDQGQFNDTGYADGNNDGMTRHRHHDGGMTGNNRNFDNDPTYPSSNVPGGGNVAGTGARGDFDDLDAGRGAGQQGFGSGAGAGSGGGYGATGATGGGTGATGMTGLGASAAHQPMAPQTDSHGNAIHPGNRGTGGQKLEGKVQSALGTMIGSQSLKAKGQAKEQEAVALKAQSAELAEAERYEQAAMARRERAVAHGAHPDHRHLGGHDPNHGAGAANVNELGGGTGAGITGAGGAGSAARGGY</sequence>
<organism evidence="2 3">
    <name type="scientific">Schizopora paradoxa</name>
    <dbReference type="NCBI Taxonomy" id="27342"/>
    <lineage>
        <taxon>Eukaryota</taxon>
        <taxon>Fungi</taxon>
        <taxon>Dikarya</taxon>
        <taxon>Basidiomycota</taxon>
        <taxon>Agaricomycotina</taxon>
        <taxon>Agaricomycetes</taxon>
        <taxon>Hymenochaetales</taxon>
        <taxon>Schizoporaceae</taxon>
        <taxon>Schizopora</taxon>
    </lineage>
</organism>
<dbReference type="AlphaFoldDB" id="A0A0H2RQY3"/>
<feature type="compositionally biased region" description="Low complexity" evidence="1">
    <location>
        <begin position="1"/>
        <end position="21"/>
    </location>
</feature>
<name>A0A0H2RQY3_9AGAM</name>
<feature type="compositionally biased region" description="Basic and acidic residues" evidence="1">
    <location>
        <begin position="220"/>
        <end position="238"/>
    </location>
</feature>
<evidence type="ECO:0000313" key="2">
    <source>
        <dbReference type="EMBL" id="KLO14385.1"/>
    </source>
</evidence>
<protein>
    <recommendedName>
        <fullName evidence="4">CsbD-like domain-containing protein</fullName>
    </recommendedName>
</protein>
<feature type="region of interest" description="Disordered" evidence="1">
    <location>
        <begin position="220"/>
        <end position="271"/>
    </location>
</feature>
<gene>
    <name evidence="2" type="ORF">SCHPADRAFT_903328</name>
</gene>
<evidence type="ECO:0000256" key="1">
    <source>
        <dbReference type="SAM" id="MobiDB-lite"/>
    </source>
</evidence>
<feature type="compositionally biased region" description="Gly residues" evidence="1">
    <location>
        <begin position="96"/>
        <end position="111"/>
    </location>
</feature>